<dbReference type="Gene3D" id="3.60.40.10">
    <property type="entry name" value="PPM-type phosphatase domain"/>
    <property type="match status" value="1"/>
</dbReference>
<dbReference type="InterPro" id="IPR000014">
    <property type="entry name" value="PAS"/>
</dbReference>
<evidence type="ECO:0000256" key="14">
    <source>
        <dbReference type="ARBA" id="ARBA00075117"/>
    </source>
</evidence>
<gene>
    <name evidence="17" type="ORF">ITP53_24380</name>
</gene>
<evidence type="ECO:0000259" key="16">
    <source>
        <dbReference type="PROSITE" id="PS50112"/>
    </source>
</evidence>
<dbReference type="SMART" id="SM00065">
    <property type="entry name" value="GAF"/>
    <property type="match status" value="1"/>
</dbReference>
<dbReference type="GO" id="GO:0005524">
    <property type="term" value="F:ATP binding"/>
    <property type="evidence" value="ECO:0007669"/>
    <property type="project" value="UniProtKB-KW"/>
</dbReference>
<dbReference type="SUPFAM" id="SSF81606">
    <property type="entry name" value="PP2C-like"/>
    <property type="match status" value="1"/>
</dbReference>
<dbReference type="SMART" id="SM00331">
    <property type="entry name" value="PP2C_SIG"/>
    <property type="match status" value="1"/>
</dbReference>
<dbReference type="FunFam" id="3.60.40.10:FF:000005">
    <property type="entry name" value="Serine/threonine protein phosphatase"/>
    <property type="match status" value="1"/>
</dbReference>
<dbReference type="InterPro" id="IPR001932">
    <property type="entry name" value="PPM-type_phosphatase-like_dom"/>
</dbReference>
<sequence length="665" mass="71928">MNGDDAASPAIITVDADGTVTGWTRAAQELLGYPASEVLNRSGAMLLMPSDRVAAGSLGEHWSGLVEARHRDGSRVLVHVQGSRLHADEARGGWCLSATEVRSDASGETIRGPLIDRSPAAMAIWDRDLRCVWLNETAKRLEEIFPFVQLGRRLEATDFRTDAVRTVMRRVLASGVPMIDREYRWTSPDERANRTYSSSFFRFEGVDGWPLGVCTLTLDVTHSRAREHLALLGEASTRIGSSLDVMRSAQEVADLTVPFLADYVTVDLAESVLPGGEPLQRLVASEVSIPVFRRAGVASIHPDLRESLWGRGQAVYVPPLSPFTQVLSSGRSHYEPVLDTSPGTWLDDDPDRAKTIRATGMHSLMIVPLRSRGEVLGIAVFVRTDNPAPFTKDDLILAEELANRAAMSLDNARQYTRERTTALALQRNLLPRRLMGGRAVEVASRYLPSDLHDGVGGDWYDVIPLRDDRVALVVGDVTGHGINAAATMGRLRTAVRTLAYLDLPPDELLTHLDDLVVRLMDEDYGAEGFPRDAMGATCVYVVYDPATRRCTMARAGHPPPAVVDPSGRVTFPRVPGGAPIGVGLGAFESIDLELSEGSLIVLYTDGLIETREADIDVGMGRLGAVLAEATGPLEPLCGAVIDAMTGGSSVDDDVALVIARTRGSS</sequence>
<evidence type="ECO:0000256" key="11">
    <source>
        <dbReference type="ARBA" id="ARBA00023211"/>
    </source>
</evidence>
<keyword evidence="5" id="KW-0547">Nucleotide-binding</keyword>
<reference evidence="17" key="1">
    <citation type="submission" date="2020-11" db="EMBL/GenBank/DDBJ databases">
        <title>Whole-genome analyses of Nonomuraea sp. K274.</title>
        <authorList>
            <person name="Veyisoglu A."/>
        </authorList>
    </citation>
    <scope>NUCLEOTIDE SEQUENCE</scope>
    <source>
        <strain evidence="17">K274</strain>
    </source>
</reference>
<dbReference type="RefSeq" id="WP_195897759.1">
    <property type="nucleotide sequence ID" value="NZ_JADOGI010000075.1"/>
</dbReference>
<dbReference type="EMBL" id="JADOGI010000075">
    <property type="protein sequence ID" value="MBF8188815.1"/>
    <property type="molecule type" value="Genomic_DNA"/>
</dbReference>
<evidence type="ECO:0000256" key="2">
    <source>
        <dbReference type="ARBA" id="ARBA00022553"/>
    </source>
</evidence>
<dbReference type="InterPro" id="IPR013656">
    <property type="entry name" value="PAS_4"/>
</dbReference>
<dbReference type="Pfam" id="PF01590">
    <property type="entry name" value="GAF"/>
    <property type="match status" value="1"/>
</dbReference>
<comment type="function">
    <text evidence="13">Primarily acts as an independent SigF regulator that is sensitive to the osmosensory signal, mediating the cross talk of PknD with the SigF regulon. Possesses both phosphatase and kinase activities. The kinase domain functions as a classic anti-sigma factor-like kinase to phosphorylate the anti-anti-sigma factor domain at the canonical regulatory site, and the phosphatase domain antagonizes this activity.</text>
</comment>
<evidence type="ECO:0000256" key="3">
    <source>
        <dbReference type="ARBA" id="ARBA00022679"/>
    </source>
</evidence>
<dbReference type="EC" id="3.1.3.16" evidence="1"/>
<keyword evidence="6" id="KW-0418">Kinase</keyword>
<comment type="caution">
    <text evidence="17">The sequence shown here is derived from an EMBL/GenBank/DDBJ whole genome shotgun (WGS) entry which is preliminary data.</text>
</comment>
<keyword evidence="3" id="KW-0808">Transferase</keyword>
<evidence type="ECO:0000256" key="10">
    <source>
        <dbReference type="ARBA" id="ARBA00022912"/>
    </source>
</evidence>
<organism evidence="17 18">
    <name type="scientific">Nonomuraea cypriaca</name>
    <dbReference type="NCBI Taxonomy" id="1187855"/>
    <lineage>
        <taxon>Bacteria</taxon>
        <taxon>Bacillati</taxon>
        <taxon>Actinomycetota</taxon>
        <taxon>Actinomycetes</taxon>
        <taxon>Streptosporangiales</taxon>
        <taxon>Streptosporangiaceae</taxon>
        <taxon>Nonomuraea</taxon>
    </lineage>
</organism>
<dbReference type="SUPFAM" id="SSF55785">
    <property type="entry name" value="PYP-like sensor domain (PAS domain)"/>
    <property type="match status" value="2"/>
</dbReference>
<dbReference type="PANTHER" id="PTHR43156:SF2">
    <property type="entry name" value="STAGE II SPORULATION PROTEIN E"/>
    <property type="match status" value="1"/>
</dbReference>
<evidence type="ECO:0000256" key="4">
    <source>
        <dbReference type="ARBA" id="ARBA00022723"/>
    </source>
</evidence>
<evidence type="ECO:0000256" key="13">
    <source>
        <dbReference type="ARBA" id="ARBA00056274"/>
    </source>
</evidence>
<keyword evidence="8" id="KW-0067">ATP-binding</keyword>
<evidence type="ECO:0000256" key="12">
    <source>
        <dbReference type="ARBA" id="ARBA00047761"/>
    </source>
</evidence>
<keyword evidence="10" id="KW-0904">Protein phosphatase</keyword>
<accession>A0A931AEX2</accession>
<dbReference type="SUPFAM" id="SSF55781">
    <property type="entry name" value="GAF domain-like"/>
    <property type="match status" value="1"/>
</dbReference>
<dbReference type="PANTHER" id="PTHR43156">
    <property type="entry name" value="STAGE II SPORULATION PROTEIN E-RELATED"/>
    <property type="match status" value="1"/>
</dbReference>
<dbReference type="NCBIfam" id="TIGR00229">
    <property type="entry name" value="sensory_box"/>
    <property type="match status" value="1"/>
</dbReference>
<dbReference type="CDD" id="cd00130">
    <property type="entry name" value="PAS"/>
    <property type="match status" value="1"/>
</dbReference>
<dbReference type="Pfam" id="PF07228">
    <property type="entry name" value="SpoIIE"/>
    <property type="match status" value="1"/>
</dbReference>
<keyword evidence="7" id="KW-0378">Hydrolase</keyword>
<dbReference type="InterPro" id="IPR052016">
    <property type="entry name" value="Bact_Sigma-Reg"/>
</dbReference>
<dbReference type="GO" id="GO:0016301">
    <property type="term" value="F:kinase activity"/>
    <property type="evidence" value="ECO:0007669"/>
    <property type="project" value="UniProtKB-KW"/>
</dbReference>
<evidence type="ECO:0000256" key="1">
    <source>
        <dbReference type="ARBA" id="ARBA00013081"/>
    </source>
</evidence>
<dbReference type="Proteomes" id="UP000605361">
    <property type="component" value="Unassembled WGS sequence"/>
</dbReference>
<dbReference type="GO" id="GO:0006355">
    <property type="term" value="P:regulation of DNA-templated transcription"/>
    <property type="evidence" value="ECO:0007669"/>
    <property type="project" value="InterPro"/>
</dbReference>
<evidence type="ECO:0000313" key="17">
    <source>
        <dbReference type="EMBL" id="MBF8188815.1"/>
    </source>
</evidence>
<keyword evidence="2" id="KW-0597">Phosphoprotein</keyword>
<evidence type="ECO:0000256" key="9">
    <source>
        <dbReference type="ARBA" id="ARBA00022842"/>
    </source>
</evidence>
<evidence type="ECO:0000256" key="5">
    <source>
        <dbReference type="ARBA" id="ARBA00022741"/>
    </source>
</evidence>
<dbReference type="Gene3D" id="3.30.450.40">
    <property type="match status" value="1"/>
</dbReference>
<dbReference type="InterPro" id="IPR003018">
    <property type="entry name" value="GAF"/>
</dbReference>
<protein>
    <recommendedName>
        <fullName evidence="1">protein-serine/threonine phosphatase</fullName>
        <ecNumber evidence="1">3.1.3.16</ecNumber>
    </recommendedName>
    <alternativeName>
        <fullName evidence="15">Protein-serine/threonine phosphatase</fullName>
    </alternativeName>
    <alternativeName>
        <fullName evidence="14">Serine/threonine-protein kinase</fullName>
    </alternativeName>
</protein>
<name>A0A931AEX2_9ACTN</name>
<dbReference type="InterPro" id="IPR035965">
    <property type="entry name" value="PAS-like_dom_sf"/>
</dbReference>
<dbReference type="FunFam" id="3.30.450.40:FF:000035">
    <property type="entry name" value="PAS sensor protein"/>
    <property type="match status" value="1"/>
</dbReference>
<dbReference type="PROSITE" id="PS50112">
    <property type="entry name" value="PAS"/>
    <property type="match status" value="1"/>
</dbReference>
<evidence type="ECO:0000256" key="15">
    <source>
        <dbReference type="ARBA" id="ARBA00081350"/>
    </source>
</evidence>
<dbReference type="Pfam" id="PF08448">
    <property type="entry name" value="PAS_4"/>
    <property type="match status" value="1"/>
</dbReference>
<keyword evidence="4" id="KW-0479">Metal-binding</keyword>
<keyword evidence="11" id="KW-0464">Manganese</keyword>
<comment type="catalytic activity">
    <reaction evidence="12">
        <text>O-phospho-L-seryl-[protein] + H2O = L-seryl-[protein] + phosphate</text>
        <dbReference type="Rhea" id="RHEA:20629"/>
        <dbReference type="Rhea" id="RHEA-COMP:9863"/>
        <dbReference type="Rhea" id="RHEA-COMP:11604"/>
        <dbReference type="ChEBI" id="CHEBI:15377"/>
        <dbReference type="ChEBI" id="CHEBI:29999"/>
        <dbReference type="ChEBI" id="CHEBI:43474"/>
        <dbReference type="ChEBI" id="CHEBI:83421"/>
        <dbReference type="EC" id="3.1.3.16"/>
    </reaction>
</comment>
<dbReference type="InterPro" id="IPR036457">
    <property type="entry name" value="PPM-type-like_dom_sf"/>
</dbReference>
<evidence type="ECO:0000313" key="18">
    <source>
        <dbReference type="Proteomes" id="UP000605361"/>
    </source>
</evidence>
<feature type="domain" description="PAS" evidence="16">
    <location>
        <begin position="1"/>
        <end position="52"/>
    </location>
</feature>
<dbReference type="InterPro" id="IPR029016">
    <property type="entry name" value="GAF-like_dom_sf"/>
</dbReference>
<keyword evidence="18" id="KW-1185">Reference proteome</keyword>
<dbReference type="Gene3D" id="3.30.450.20">
    <property type="entry name" value="PAS domain"/>
    <property type="match status" value="2"/>
</dbReference>
<dbReference type="AlphaFoldDB" id="A0A931AEX2"/>
<dbReference type="GO" id="GO:0004722">
    <property type="term" value="F:protein serine/threonine phosphatase activity"/>
    <property type="evidence" value="ECO:0007669"/>
    <property type="project" value="UniProtKB-EC"/>
</dbReference>
<proteinExistence type="predicted"/>
<dbReference type="Pfam" id="PF00989">
    <property type="entry name" value="PAS"/>
    <property type="match status" value="1"/>
</dbReference>
<evidence type="ECO:0000256" key="6">
    <source>
        <dbReference type="ARBA" id="ARBA00022777"/>
    </source>
</evidence>
<evidence type="ECO:0000256" key="7">
    <source>
        <dbReference type="ARBA" id="ARBA00022801"/>
    </source>
</evidence>
<dbReference type="GO" id="GO:0046872">
    <property type="term" value="F:metal ion binding"/>
    <property type="evidence" value="ECO:0007669"/>
    <property type="project" value="UniProtKB-KW"/>
</dbReference>
<dbReference type="InterPro" id="IPR013767">
    <property type="entry name" value="PAS_fold"/>
</dbReference>
<evidence type="ECO:0000256" key="8">
    <source>
        <dbReference type="ARBA" id="ARBA00022840"/>
    </source>
</evidence>
<keyword evidence="9" id="KW-0460">Magnesium</keyword>